<dbReference type="PANTHER" id="PTHR35812:SF1">
    <property type="entry name" value="LIPOPROTEIN"/>
    <property type="match status" value="1"/>
</dbReference>
<name>A0A0F3GPE2_9BACT</name>
<feature type="domain" description="Lcl C-terminal" evidence="1">
    <location>
        <begin position="234"/>
        <end position="394"/>
    </location>
</feature>
<keyword evidence="3" id="KW-1185">Reference proteome</keyword>
<organism evidence="2 3">
    <name type="scientific">Candidatus Magnetobacterium bavaricum</name>
    <dbReference type="NCBI Taxonomy" id="29290"/>
    <lineage>
        <taxon>Bacteria</taxon>
        <taxon>Pseudomonadati</taxon>
        <taxon>Nitrospirota</taxon>
        <taxon>Thermodesulfovibrionia</taxon>
        <taxon>Thermodesulfovibrionales</taxon>
        <taxon>Candidatus Magnetobacteriaceae</taxon>
        <taxon>Candidatus Magnetobacterium</taxon>
    </lineage>
</organism>
<reference evidence="2 3" key="1">
    <citation type="submission" date="2015-02" db="EMBL/GenBank/DDBJ databases">
        <title>Single-cell genomics of uncultivated deep-branching MTB reveals a conserved set of magnetosome genes.</title>
        <authorList>
            <person name="Kolinko S."/>
            <person name="Richter M."/>
            <person name="Glockner F.O."/>
            <person name="Brachmann A."/>
            <person name="Schuler D."/>
        </authorList>
    </citation>
    <scope>NUCLEOTIDE SEQUENCE [LARGE SCALE GENOMIC DNA]</scope>
    <source>
        <strain evidence="2">TM-1</strain>
    </source>
</reference>
<dbReference type="AlphaFoldDB" id="A0A0F3GPE2"/>
<evidence type="ECO:0000313" key="3">
    <source>
        <dbReference type="Proteomes" id="UP000033423"/>
    </source>
</evidence>
<accession>A0A0F3GPE2</accession>
<sequence length="398" mass="43795">MLVLSCTGTLMAETVSLPQTGQTSCWDSQGELISCAGTMQDGAIKAGVAWPNPRFKDNGNRTVTDNLTGLVWPKDTNVPAVDTCKGGNNMTWQAVLDYVKCLNSATYLGHTDWRLPNVNELESLVNAQEANQSAWLNVQMGTNVEPGFYWSCTTNSGDKFHAWYVDMGDGSVSAYYNKESLLYVWPVRSGQSGAFGNSLVWSTGQTTKYAEGDDGALRKGMAWPKPRFKDNGNQTVTDNLTGLVWSKDAGTPTVGACKGIRRTSGWQKTLDYVKCFTRIDENACKSIGKARAMNWQNAMDYIGCLNGTNYLGRDDWRLPNRKELMSLVDRGGFMPPLPSGHPFKNVQTAADRWYVTSTTSVGRGTAGVWFVYMSGGGYVDVMGKHSNVFYVWPVSGRR</sequence>
<evidence type="ECO:0000313" key="2">
    <source>
        <dbReference type="EMBL" id="KJU83697.1"/>
    </source>
</evidence>
<dbReference type="EMBL" id="LACI01001771">
    <property type="protein sequence ID" value="KJU83697.1"/>
    <property type="molecule type" value="Genomic_DNA"/>
</dbReference>
<feature type="domain" description="Lcl C-terminal" evidence="1">
    <location>
        <begin position="62"/>
        <end position="188"/>
    </location>
</feature>
<protein>
    <submittedName>
        <fullName evidence="2">Protein containing DUF1566</fullName>
    </submittedName>
</protein>
<dbReference type="PATRIC" id="fig|29290.4.peg.5435"/>
<dbReference type="Pfam" id="PF07603">
    <property type="entry name" value="Lcl_C"/>
    <property type="match status" value="2"/>
</dbReference>
<dbReference type="Proteomes" id="UP000033423">
    <property type="component" value="Unassembled WGS sequence"/>
</dbReference>
<evidence type="ECO:0000259" key="1">
    <source>
        <dbReference type="Pfam" id="PF07603"/>
    </source>
</evidence>
<comment type="caution">
    <text evidence="2">The sequence shown here is derived from an EMBL/GenBank/DDBJ whole genome shotgun (WGS) entry which is preliminary data.</text>
</comment>
<dbReference type="PANTHER" id="PTHR35812">
    <property type="entry name" value="LIPOPROTEIN"/>
    <property type="match status" value="1"/>
</dbReference>
<dbReference type="InterPro" id="IPR011460">
    <property type="entry name" value="Lcl_C"/>
</dbReference>
<gene>
    <name evidence="2" type="ORF">MBAV_004110</name>
</gene>
<proteinExistence type="predicted"/>